<dbReference type="InterPro" id="IPR021457">
    <property type="entry name" value="DUF3108"/>
</dbReference>
<dbReference type="Proteomes" id="UP000515838">
    <property type="component" value="Chromosome"/>
</dbReference>
<dbReference type="EMBL" id="CP060731">
    <property type="protein sequence ID" value="QNN77743.1"/>
    <property type="molecule type" value="Genomic_DNA"/>
</dbReference>
<dbReference type="AlphaFoldDB" id="A0A7G9TCB8"/>
<sequence length="238" mass="26104">MLSPLHPLLLGLALAGSAAPTRALEPFVASYQAYNEGKLAGNASMKVTPRAGDQWQIDLNVKGTRGFARLAGLNIEQSTVFDTRDGQFRPLSQATVRHALLMGKKMVGTYDWKSGTAQWQGDIKKNRRAPLPLQAGDMSALLMNLAVIRDAAPGRQLTYRVVDNGRVREYQYVVSPEPETVSVEDLSYSALRVSRSNGGNHETIFWVADGVPTPVRILQREDGQDGVDLRLVEYKGVP</sequence>
<dbReference type="RefSeq" id="WP_187573267.1">
    <property type="nucleotide sequence ID" value="NZ_CP060731.1"/>
</dbReference>
<organism evidence="2 3">
    <name type="scientific">Pseudoxanthomonas mexicana</name>
    <dbReference type="NCBI Taxonomy" id="128785"/>
    <lineage>
        <taxon>Bacteria</taxon>
        <taxon>Pseudomonadati</taxon>
        <taxon>Pseudomonadota</taxon>
        <taxon>Gammaproteobacteria</taxon>
        <taxon>Lysobacterales</taxon>
        <taxon>Lysobacteraceae</taxon>
        <taxon>Pseudoxanthomonas</taxon>
    </lineage>
</organism>
<keyword evidence="1" id="KW-0732">Signal</keyword>
<gene>
    <name evidence="2" type="ORF">IAE60_17915</name>
</gene>
<dbReference type="Pfam" id="PF11306">
    <property type="entry name" value="DUF3108"/>
    <property type="match status" value="1"/>
</dbReference>
<protein>
    <submittedName>
        <fullName evidence="2">DUF3108 domain-containing protein</fullName>
    </submittedName>
</protein>
<evidence type="ECO:0000313" key="3">
    <source>
        <dbReference type="Proteomes" id="UP000515838"/>
    </source>
</evidence>
<dbReference type="GeneID" id="81472871"/>
<reference evidence="2 3" key="1">
    <citation type="submission" date="2020-08" db="EMBL/GenBank/DDBJ databases">
        <title>Streptomycin Non-resistant strain, P. mexicana.</title>
        <authorList>
            <person name="Ganesh-Kumar S."/>
            <person name="Zhe T."/>
            <person name="Yu Z."/>
            <person name="Min Y."/>
        </authorList>
    </citation>
    <scope>NUCLEOTIDE SEQUENCE [LARGE SCALE GENOMIC DNA]</scope>
    <source>
        <strain evidence="2 3">GTZY2</strain>
    </source>
</reference>
<feature type="signal peptide" evidence="1">
    <location>
        <begin position="1"/>
        <end position="23"/>
    </location>
</feature>
<proteinExistence type="predicted"/>
<accession>A0A7G9TCB8</accession>
<evidence type="ECO:0000313" key="2">
    <source>
        <dbReference type="EMBL" id="QNN77743.1"/>
    </source>
</evidence>
<feature type="chain" id="PRO_5028962422" evidence="1">
    <location>
        <begin position="24"/>
        <end position="238"/>
    </location>
</feature>
<name>A0A7G9TCB8_PSEMX</name>
<evidence type="ECO:0000256" key="1">
    <source>
        <dbReference type="SAM" id="SignalP"/>
    </source>
</evidence>